<feature type="transmembrane region" description="Helical" evidence="1">
    <location>
        <begin position="24"/>
        <end position="44"/>
    </location>
</feature>
<feature type="transmembrane region" description="Helical" evidence="1">
    <location>
        <begin position="64"/>
        <end position="82"/>
    </location>
</feature>
<sequence length="173" mass="19368">MLAGIFYYNFKDNPAALNTYKLKYLLLGSAVYFIVMNGLTLMLPPDHLSYPSMWLAIYGSMLKSAWGIFPSIVLLHLALHNTPSILASVLKHPILLVAARLSYTIYLTQYGIIYAIYKHVTYPLTYGGFTILVFTAATVTITFSIALLLHLVIEAPFNIMLKNTLKKSSIKKS</sequence>
<reference evidence="2" key="1">
    <citation type="submission" date="2024-04" db="UniProtKB">
        <authorList>
            <consortium name="EnsemblMetazoa"/>
        </authorList>
    </citation>
    <scope>IDENTIFICATION</scope>
    <source>
        <strain evidence="2">EBRO</strain>
    </source>
</reference>
<keyword evidence="1" id="KW-0812">Transmembrane</keyword>
<keyword evidence="1" id="KW-1133">Transmembrane helix</keyword>
<evidence type="ECO:0000256" key="1">
    <source>
        <dbReference type="SAM" id="Phobius"/>
    </source>
</evidence>
<dbReference type="PANTHER" id="PTHR11161">
    <property type="entry name" value="O-ACYLTRANSFERASE"/>
    <property type="match status" value="1"/>
</dbReference>
<dbReference type="PANTHER" id="PTHR11161:SF22">
    <property type="entry name" value="ACYLTRANSFERASE 3 DOMAIN-CONTAINING PROTEIN-RELATED"/>
    <property type="match status" value="1"/>
</dbReference>
<dbReference type="EnsemblMetazoa" id="ENSAATROPT009756">
    <property type="protein sequence ID" value="ENSAATROPP008825"/>
    <property type="gene ID" value="ENSAATROPG007954"/>
</dbReference>
<dbReference type="Proteomes" id="UP000075880">
    <property type="component" value="Unassembled WGS sequence"/>
</dbReference>
<dbReference type="AlphaFoldDB" id="A0AAG5DD61"/>
<dbReference type="InterPro" id="IPR052728">
    <property type="entry name" value="O2_lipid_transport_reg"/>
</dbReference>
<feature type="transmembrane region" description="Helical" evidence="1">
    <location>
        <begin position="94"/>
        <end position="117"/>
    </location>
</feature>
<evidence type="ECO:0000313" key="3">
    <source>
        <dbReference type="Proteomes" id="UP000075880"/>
    </source>
</evidence>
<organism evidence="2 3">
    <name type="scientific">Anopheles atroparvus</name>
    <name type="common">European mosquito</name>
    <dbReference type="NCBI Taxonomy" id="41427"/>
    <lineage>
        <taxon>Eukaryota</taxon>
        <taxon>Metazoa</taxon>
        <taxon>Ecdysozoa</taxon>
        <taxon>Arthropoda</taxon>
        <taxon>Hexapoda</taxon>
        <taxon>Insecta</taxon>
        <taxon>Pterygota</taxon>
        <taxon>Neoptera</taxon>
        <taxon>Endopterygota</taxon>
        <taxon>Diptera</taxon>
        <taxon>Nematocera</taxon>
        <taxon>Culicoidea</taxon>
        <taxon>Culicidae</taxon>
        <taxon>Anophelinae</taxon>
        <taxon>Anopheles</taxon>
    </lineage>
</organism>
<feature type="transmembrane region" description="Helical" evidence="1">
    <location>
        <begin position="129"/>
        <end position="153"/>
    </location>
</feature>
<name>A0AAG5DD61_ANOAO</name>
<accession>A0AAG5DD61</accession>
<keyword evidence="3" id="KW-1185">Reference proteome</keyword>
<evidence type="ECO:0008006" key="4">
    <source>
        <dbReference type="Google" id="ProtNLM"/>
    </source>
</evidence>
<proteinExistence type="predicted"/>
<protein>
    <recommendedName>
        <fullName evidence="4">Acyltransferase 3 domain-containing protein</fullName>
    </recommendedName>
</protein>
<keyword evidence="1" id="KW-0472">Membrane</keyword>
<evidence type="ECO:0000313" key="2">
    <source>
        <dbReference type="EnsemblMetazoa" id="ENSAATROPP008825"/>
    </source>
</evidence>